<keyword evidence="1" id="KW-0472">Membrane</keyword>
<dbReference type="STRING" id="538381.GCA_001696535_02319"/>
<keyword evidence="4" id="KW-1185">Reference proteome</keyword>
<evidence type="ECO:0000256" key="1">
    <source>
        <dbReference type="SAM" id="Phobius"/>
    </source>
</evidence>
<dbReference type="OrthoDB" id="7990385at2"/>
<evidence type="ECO:0000313" key="3">
    <source>
        <dbReference type="EMBL" id="SOC17634.1"/>
    </source>
</evidence>
<evidence type="ECO:0000259" key="2">
    <source>
        <dbReference type="Pfam" id="PF07811"/>
    </source>
</evidence>
<reference evidence="3 4" key="1">
    <citation type="submission" date="2017-08" db="EMBL/GenBank/DDBJ databases">
        <authorList>
            <person name="de Groot N.N."/>
        </authorList>
    </citation>
    <scope>NUCLEOTIDE SEQUENCE [LARGE SCALE GENOMIC DNA]</scope>
    <source>
        <strain evidence="3 4">USBA 352</strain>
    </source>
</reference>
<accession>A0A285TCM2</accession>
<evidence type="ECO:0000313" key="4">
    <source>
        <dbReference type="Proteomes" id="UP000219331"/>
    </source>
</evidence>
<protein>
    <submittedName>
        <fullName evidence="3">TadE-like protein</fullName>
    </submittedName>
</protein>
<keyword evidence="1" id="KW-0812">Transmembrane</keyword>
<dbReference type="InterPro" id="IPR012495">
    <property type="entry name" value="TadE-like_dom"/>
</dbReference>
<organism evidence="3 4">
    <name type="scientific">Stappia indica</name>
    <dbReference type="NCBI Taxonomy" id="538381"/>
    <lineage>
        <taxon>Bacteria</taxon>
        <taxon>Pseudomonadati</taxon>
        <taxon>Pseudomonadota</taxon>
        <taxon>Alphaproteobacteria</taxon>
        <taxon>Hyphomicrobiales</taxon>
        <taxon>Stappiaceae</taxon>
        <taxon>Stappia</taxon>
    </lineage>
</organism>
<feature type="transmembrane region" description="Helical" evidence="1">
    <location>
        <begin position="31"/>
        <end position="54"/>
    </location>
</feature>
<proteinExistence type="predicted"/>
<name>A0A285TCM2_9HYPH</name>
<dbReference type="Proteomes" id="UP000219331">
    <property type="component" value="Unassembled WGS sequence"/>
</dbReference>
<feature type="domain" description="TadE-like" evidence="2">
    <location>
        <begin position="25"/>
        <end position="67"/>
    </location>
</feature>
<gene>
    <name evidence="3" type="ORF">SAMN05421512_10939</name>
</gene>
<sequence length="190" mass="21232">MLRDRLLSRFARLRPLRAVVRDREGTTAIEFAFVAVPFLMLLFGVIEIGLAFFANQVLSNATMDAARMIRTGQAHAQGFNADKFKEAMLEHLSGFPITSDRLTIDVERIDDFSSFTPKPLIKDGELVADTGYNHGEAGQIIVVRALYRWPMLSSMMKTAYGDLSSGDRLLVATAVFRNEPFPWTTQQAGK</sequence>
<dbReference type="RefSeq" id="WP_067220098.1">
    <property type="nucleotide sequence ID" value="NZ_MBQE01000003.1"/>
</dbReference>
<dbReference type="AlphaFoldDB" id="A0A285TCM2"/>
<dbReference type="EMBL" id="OBML01000009">
    <property type="protein sequence ID" value="SOC17634.1"/>
    <property type="molecule type" value="Genomic_DNA"/>
</dbReference>
<keyword evidence="1" id="KW-1133">Transmembrane helix</keyword>
<dbReference type="Pfam" id="PF07811">
    <property type="entry name" value="TadE"/>
    <property type="match status" value="1"/>
</dbReference>